<dbReference type="OrthoDB" id="1909082at2759"/>
<name>A0A565CEU5_9BRAS</name>
<dbReference type="Proteomes" id="UP000489600">
    <property type="component" value="Unassembled WGS sequence"/>
</dbReference>
<proteinExistence type="predicted"/>
<protein>
    <submittedName>
        <fullName evidence="1">Uncharacterized protein</fullName>
    </submittedName>
</protein>
<evidence type="ECO:0000313" key="2">
    <source>
        <dbReference type="Proteomes" id="UP000489600"/>
    </source>
</evidence>
<evidence type="ECO:0000313" key="1">
    <source>
        <dbReference type="EMBL" id="VVB12145.1"/>
    </source>
</evidence>
<keyword evidence="2" id="KW-1185">Reference proteome</keyword>
<comment type="caution">
    <text evidence="1">The sequence shown here is derived from an EMBL/GenBank/DDBJ whole genome shotgun (WGS) entry which is preliminary data.</text>
</comment>
<dbReference type="PANTHER" id="PTHR35687">
    <property type="entry name" value="OS07G0516700 PROTEIN"/>
    <property type="match status" value="1"/>
</dbReference>
<gene>
    <name evidence="1" type="ORF">ANE_LOCUS22589</name>
</gene>
<organism evidence="1 2">
    <name type="scientific">Arabis nemorensis</name>
    <dbReference type="NCBI Taxonomy" id="586526"/>
    <lineage>
        <taxon>Eukaryota</taxon>
        <taxon>Viridiplantae</taxon>
        <taxon>Streptophyta</taxon>
        <taxon>Embryophyta</taxon>
        <taxon>Tracheophyta</taxon>
        <taxon>Spermatophyta</taxon>
        <taxon>Magnoliopsida</taxon>
        <taxon>eudicotyledons</taxon>
        <taxon>Gunneridae</taxon>
        <taxon>Pentapetalae</taxon>
        <taxon>rosids</taxon>
        <taxon>malvids</taxon>
        <taxon>Brassicales</taxon>
        <taxon>Brassicaceae</taxon>
        <taxon>Arabideae</taxon>
        <taxon>Arabis</taxon>
    </lineage>
</organism>
<sequence length="117" mass="13825">MMMKNPNKYSKIEKEYPNEMVHRRAQFLIHKILQRADTESLRQQQKRTTTIKMSSFKVVGIKMKIGKKLRKLRKSCVMANKHGDDLLLRVVKSLKRYFFCSSSQNVSDVPPRFTLHV</sequence>
<dbReference type="AlphaFoldDB" id="A0A565CEU5"/>
<dbReference type="EMBL" id="CABITT030000007">
    <property type="protein sequence ID" value="VVB12145.1"/>
    <property type="molecule type" value="Genomic_DNA"/>
</dbReference>
<dbReference type="PANTHER" id="PTHR35687:SF1">
    <property type="entry name" value="OS07G0516700 PROTEIN"/>
    <property type="match status" value="1"/>
</dbReference>
<reference evidence="1" key="1">
    <citation type="submission" date="2019-07" db="EMBL/GenBank/DDBJ databases">
        <authorList>
            <person name="Dittberner H."/>
        </authorList>
    </citation>
    <scope>NUCLEOTIDE SEQUENCE [LARGE SCALE GENOMIC DNA]</scope>
</reference>
<accession>A0A565CEU5</accession>